<dbReference type="InterPro" id="IPR045064">
    <property type="entry name" value="Reticulon-like"/>
</dbReference>
<dbReference type="PANTHER" id="PTHR10994:SF193">
    <property type="entry name" value="RETICULON-LIKE PROTEIN"/>
    <property type="match status" value="1"/>
</dbReference>
<proteinExistence type="predicted"/>
<keyword evidence="2" id="KW-1185">Reference proteome</keyword>
<reference evidence="1 2" key="1">
    <citation type="submission" date="2019-09" db="EMBL/GenBank/DDBJ databases">
        <title>A chromosome-level genome assembly of the Chinese tupelo Nyssa sinensis.</title>
        <authorList>
            <person name="Yang X."/>
            <person name="Kang M."/>
            <person name="Yang Y."/>
            <person name="Xiong H."/>
            <person name="Wang M."/>
            <person name="Zhang Z."/>
            <person name="Wang Z."/>
            <person name="Wu H."/>
            <person name="Ma T."/>
            <person name="Liu J."/>
            <person name="Xi Z."/>
        </authorList>
    </citation>
    <scope>NUCLEOTIDE SEQUENCE [LARGE SCALE GENOMIC DNA]</scope>
    <source>
        <strain evidence="1">J267</strain>
        <tissue evidence="1">Leaf</tissue>
    </source>
</reference>
<evidence type="ECO:0000313" key="1">
    <source>
        <dbReference type="EMBL" id="KAA8519463.1"/>
    </source>
</evidence>
<gene>
    <name evidence="1" type="ORF">F0562_013719</name>
</gene>
<organism evidence="1 2">
    <name type="scientific">Nyssa sinensis</name>
    <dbReference type="NCBI Taxonomy" id="561372"/>
    <lineage>
        <taxon>Eukaryota</taxon>
        <taxon>Viridiplantae</taxon>
        <taxon>Streptophyta</taxon>
        <taxon>Embryophyta</taxon>
        <taxon>Tracheophyta</taxon>
        <taxon>Spermatophyta</taxon>
        <taxon>Magnoliopsida</taxon>
        <taxon>eudicotyledons</taxon>
        <taxon>Gunneridae</taxon>
        <taxon>Pentapetalae</taxon>
        <taxon>asterids</taxon>
        <taxon>Cornales</taxon>
        <taxon>Nyssaceae</taxon>
        <taxon>Nyssa</taxon>
    </lineage>
</organism>
<dbReference type="PANTHER" id="PTHR10994">
    <property type="entry name" value="RETICULON"/>
    <property type="match status" value="1"/>
</dbReference>
<protein>
    <submittedName>
        <fullName evidence="1">Uncharacterized protein</fullName>
    </submittedName>
</protein>
<dbReference type="GO" id="GO:0009617">
    <property type="term" value="P:response to bacterium"/>
    <property type="evidence" value="ECO:0007669"/>
    <property type="project" value="InterPro"/>
</dbReference>
<accession>A0A5J4ZKV5</accession>
<evidence type="ECO:0000313" key="2">
    <source>
        <dbReference type="Proteomes" id="UP000325577"/>
    </source>
</evidence>
<dbReference type="EMBL" id="CM018049">
    <property type="protein sequence ID" value="KAA8519463.1"/>
    <property type="molecule type" value="Genomic_DNA"/>
</dbReference>
<sequence length="199" mass="22130">MSSGFSEQFGELDYSPVFGYSTFAIKGSDKAGFQLGVCHWTAGETLLKQGVEIPLKTTLDHAESCKRSHWDFTSNLLLMVIEKITEKFHGSSSDSDNKKSSSSSSVKAKICCLFGREQPVHKVLGGRKPVDAFLCSFSVVECIYLHQQHTVYVVYEKYEDKVDSFAEKAEAEIKKQYAVFDAKVLSKIPKGPLKAKKIA</sequence>
<dbReference type="Proteomes" id="UP000325577">
    <property type="component" value="Linkage Group LG6"/>
</dbReference>
<dbReference type="AlphaFoldDB" id="A0A5J4ZKV5"/>
<name>A0A5J4ZKV5_9ASTE</name>